<protein>
    <submittedName>
        <fullName evidence="2">Uncharacterized protein</fullName>
    </submittedName>
</protein>
<dbReference type="Proteomes" id="UP000826651">
    <property type="component" value="Unassembled WGS sequence"/>
</dbReference>
<evidence type="ECO:0000313" key="2">
    <source>
        <dbReference type="EMBL" id="MBZ2199679.1"/>
    </source>
</evidence>
<comment type="caution">
    <text evidence="2">The sequence shown here is derived from an EMBL/GenBank/DDBJ whole genome shotgun (WGS) entry which is preliminary data.</text>
</comment>
<feature type="compositionally biased region" description="Basic and acidic residues" evidence="1">
    <location>
        <begin position="394"/>
        <end position="408"/>
    </location>
</feature>
<dbReference type="EMBL" id="JAGSHT010000033">
    <property type="protein sequence ID" value="MBZ2199679.1"/>
    <property type="molecule type" value="Genomic_DNA"/>
</dbReference>
<gene>
    <name evidence="2" type="ORF">KCQ71_26295</name>
</gene>
<accession>A0ABS7SH52</accession>
<feature type="region of interest" description="Disordered" evidence="1">
    <location>
        <begin position="394"/>
        <end position="416"/>
    </location>
</feature>
<evidence type="ECO:0000256" key="1">
    <source>
        <dbReference type="SAM" id="MobiDB-lite"/>
    </source>
</evidence>
<keyword evidence="3" id="KW-1185">Reference proteome</keyword>
<name>A0ABS7SH52_9MICO</name>
<organism evidence="2 3">
    <name type="scientific">Occultella gossypii</name>
    <dbReference type="NCBI Taxonomy" id="2800820"/>
    <lineage>
        <taxon>Bacteria</taxon>
        <taxon>Bacillati</taxon>
        <taxon>Actinomycetota</taxon>
        <taxon>Actinomycetes</taxon>
        <taxon>Micrococcales</taxon>
        <taxon>Ruaniaceae</taxon>
        <taxon>Occultella</taxon>
    </lineage>
</organism>
<sequence length="450" mass="48132">MFGGIFGRQKPSPAPEVTPEVAEALVRADETVRRGTDELGYATAEFGEVDTRELAAALTQARTQLREAFRLNGLLLDDEPETPQQRQQLEAGVLATTAEVDRLVRAPASAFANRRAALRDAPTAIARLRAESSDVASRVAEARAALATLSTRYSEEAIVAVANNPDQAEALLQFTERSVGLAERRHTAGRGEEATKAIRVASDSVRRADELLDAVTDYEVEAVHAESILTAVLADSRSDIAEARHLLAAAPDPEVETAAAALDEAVTAAATGEASRDPFTTLSRLRASNESLDRLVQERRNRPERERRRAHLEAAHADADRQIALARTLIADYPGYIGPDSRTRLAQAERLLGGVALVDDPQAALAQARQAADLAADAAAIARRDLEAAHLREQEQRAGWGEDRRSGWGDDWGGGRRGGSGAGGMLGGVIGGMVLGGLLDGLDDFDFDFD</sequence>
<proteinExistence type="predicted"/>
<dbReference type="RefSeq" id="WP_223411654.1">
    <property type="nucleotide sequence ID" value="NZ_JAGSHT010000033.1"/>
</dbReference>
<reference evidence="2 3" key="1">
    <citation type="submission" date="2021-04" db="EMBL/GenBank/DDBJ databases">
        <title>Ruania sp. nov., isolated from sandy soil of mangrove forest.</title>
        <authorList>
            <person name="Ge X."/>
            <person name="Huang R."/>
            <person name="Liu W."/>
        </authorList>
    </citation>
    <scope>NUCLEOTIDE SEQUENCE [LARGE SCALE GENOMIC DNA]</scope>
    <source>
        <strain evidence="2 3">N2-46</strain>
    </source>
</reference>
<evidence type="ECO:0000313" key="3">
    <source>
        <dbReference type="Proteomes" id="UP000826651"/>
    </source>
</evidence>